<evidence type="ECO:0000256" key="12">
    <source>
        <dbReference type="SAM" id="MobiDB-lite"/>
    </source>
</evidence>
<dbReference type="Proteomes" id="UP000001074">
    <property type="component" value="Unassembled WGS sequence"/>
</dbReference>
<keyword evidence="16" id="KW-1185">Reference proteome</keyword>
<dbReference type="FunFam" id="2.60.120.40:FF:000024">
    <property type="entry name" value="erythroferrone isoform X2"/>
    <property type="match status" value="1"/>
</dbReference>
<dbReference type="GO" id="GO:0015908">
    <property type="term" value="P:fatty acid transport"/>
    <property type="evidence" value="ECO:0007669"/>
    <property type="project" value="Ensembl"/>
</dbReference>
<dbReference type="Ensembl" id="ENSMLUT00000001317.2">
    <property type="protein sequence ID" value="ENSMLUP00000001210.2"/>
    <property type="gene ID" value="ENSMLUG00000001317.2"/>
</dbReference>
<evidence type="ECO:0000313" key="15">
    <source>
        <dbReference type="Ensembl" id="ENSMLUP00000001210.2"/>
    </source>
</evidence>
<dbReference type="GO" id="GO:0045671">
    <property type="term" value="P:negative regulation of osteoclast differentiation"/>
    <property type="evidence" value="ECO:0007669"/>
    <property type="project" value="Ensembl"/>
</dbReference>
<dbReference type="GO" id="GO:0051897">
    <property type="term" value="P:positive regulation of phosphatidylinositol 3-kinase/protein kinase B signal transduction"/>
    <property type="evidence" value="ECO:0007669"/>
    <property type="project" value="Ensembl"/>
</dbReference>
<dbReference type="InterPro" id="IPR008983">
    <property type="entry name" value="Tumour_necrosis_fac-like_dom"/>
</dbReference>
<evidence type="ECO:0000256" key="8">
    <source>
        <dbReference type="ARBA" id="ARBA00038198"/>
    </source>
</evidence>
<dbReference type="GO" id="GO:0140313">
    <property type="term" value="F:molecular sequestering activity"/>
    <property type="evidence" value="ECO:0007669"/>
    <property type="project" value="Ensembl"/>
</dbReference>
<dbReference type="GO" id="GO:0045721">
    <property type="term" value="P:negative regulation of gluconeogenesis"/>
    <property type="evidence" value="ECO:0007669"/>
    <property type="project" value="TreeGrafter"/>
</dbReference>
<feature type="region of interest" description="Disordered" evidence="12">
    <location>
        <begin position="33"/>
        <end position="78"/>
    </location>
</feature>
<dbReference type="FunCoup" id="G1NVB9">
    <property type="interactions" value="4"/>
</dbReference>
<dbReference type="GO" id="GO:0005615">
    <property type="term" value="C:extracellular space"/>
    <property type="evidence" value="ECO:0007669"/>
    <property type="project" value="Ensembl"/>
</dbReference>
<dbReference type="PANTHER" id="PTHR24019:SF11">
    <property type="entry name" value="ERYTHROFERRONE"/>
    <property type="match status" value="1"/>
</dbReference>
<dbReference type="eggNOG" id="ENOG502RNS4">
    <property type="taxonomic scope" value="Eukaryota"/>
</dbReference>
<dbReference type="SUPFAM" id="SSF49842">
    <property type="entry name" value="TNF-like"/>
    <property type="match status" value="1"/>
</dbReference>
<reference evidence="15" key="2">
    <citation type="submission" date="2025-08" db="UniProtKB">
        <authorList>
            <consortium name="Ensembl"/>
        </authorList>
    </citation>
    <scope>IDENTIFICATION</scope>
</reference>
<feature type="compositionally biased region" description="Basic and acidic residues" evidence="12">
    <location>
        <begin position="44"/>
        <end position="57"/>
    </location>
</feature>
<dbReference type="GO" id="GO:0042802">
    <property type="term" value="F:identical protein binding"/>
    <property type="evidence" value="ECO:0007669"/>
    <property type="project" value="Ensembl"/>
</dbReference>
<name>G1NVB9_MYOLU</name>
<dbReference type="GeneTree" id="ENSGT00940000162100"/>
<feature type="signal peptide" evidence="13">
    <location>
        <begin position="1"/>
        <end position="27"/>
    </location>
</feature>
<evidence type="ECO:0000256" key="7">
    <source>
        <dbReference type="ARBA" id="ARBA00023278"/>
    </source>
</evidence>
<reference evidence="15 16" key="1">
    <citation type="journal article" date="2011" name="Nature">
        <title>A high-resolution map of human evolutionary constraint using 29 mammals.</title>
        <authorList>
            <person name="Lindblad-Toh K."/>
            <person name="Garber M."/>
            <person name="Zuk O."/>
            <person name="Lin M.F."/>
            <person name="Parker B.J."/>
            <person name="Washietl S."/>
            <person name="Kheradpour P."/>
            <person name="Ernst J."/>
            <person name="Jordan G."/>
            <person name="Mauceli E."/>
            <person name="Ward L.D."/>
            <person name="Lowe C.B."/>
            <person name="Holloway A.K."/>
            <person name="Clamp M."/>
            <person name="Gnerre S."/>
            <person name="Alfoldi J."/>
            <person name="Beal K."/>
            <person name="Chang J."/>
            <person name="Clawson H."/>
            <person name="Cuff J."/>
            <person name="Di Palma F."/>
            <person name="Fitzgerald S."/>
            <person name="Flicek P."/>
            <person name="Guttman M."/>
            <person name="Hubisz M.J."/>
            <person name="Jaffe D.B."/>
            <person name="Jungreis I."/>
            <person name="Kent W.J."/>
            <person name="Kostka D."/>
            <person name="Lara M."/>
            <person name="Martins A.L."/>
            <person name="Massingham T."/>
            <person name="Moltke I."/>
            <person name="Raney B.J."/>
            <person name="Rasmussen M.D."/>
            <person name="Robinson J."/>
            <person name="Stark A."/>
            <person name="Vilella A.J."/>
            <person name="Wen J."/>
            <person name="Xie X."/>
            <person name="Zody M.C."/>
            <person name="Baldwin J."/>
            <person name="Bloom T."/>
            <person name="Chin C.W."/>
            <person name="Heiman D."/>
            <person name="Nicol R."/>
            <person name="Nusbaum C."/>
            <person name="Young S."/>
            <person name="Wilkinson J."/>
            <person name="Worley K.C."/>
            <person name="Kovar C.L."/>
            <person name="Muzny D.M."/>
            <person name="Gibbs R.A."/>
            <person name="Cree A."/>
            <person name="Dihn H.H."/>
            <person name="Fowler G."/>
            <person name="Jhangiani S."/>
            <person name="Joshi V."/>
            <person name="Lee S."/>
            <person name="Lewis L.R."/>
            <person name="Nazareth L.V."/>
            <person name="Okwuonu G."/>
            <person name="Santibanez J."/>
            <person name="Warren W.C."/>
            <person name="Mardis E.R."/>
            <person name="Weinstock G.M."/>
            <person name="Wilson R.K."/>
            <person name="Delehaunty K."/>
            <person name="Dooling D."/>
            <person name="Fronik C."/>
            <person name="Fulton L."/>
            <person name="Fulton B."/>
            <person name="Graves T."/>
            <person name="Minx P."/>
            <person name="Sodergren E."/>
            <person name="Birney E."/>
            <person name="Margulies E.H."/>
            <person name="Herrero J."/>
            <person name="Green E.D."/>
            <person name="Haussler D."/>
            <person name="Siepel A."/>
            <person name="Goldman N."/>
            <person name="Pollard K.S."/>
            <person name="Pedersen J.S."/>
            <person name="Lander E.S."/>
            <person name="Kellis M."/>
        </authorList>
    </citation>
    <scope>NUCLEOTIDE SEQUENCE [LARGE SCALE GENOMIC DNA]</scope>
</reference>
<dbReference type="HOGENOM" id="CLU_057344_1_1_1"/>
<comment type="similarity">
    <text evidence="8">Belongs to the adipolin/erythroferrone family.</text>
</comment>
<dbReference type="InterPro" id="IPR052136">
    <property type="entry name" value="Adipolin/Erythroferrone-rel"/>
</dbReference>
<evidence type="ECO:0000256" key="9">
    <source>
        <dbReference type="ARBA" id="ARBA00070142"/>
    </source>
</evidence>
<dbReference type="Gene3D" id="2.60.120.40">
    <property type="match status" value="1"/>
</dbReference>
<dbReference type="GO" id="GO:0030514">
    <property type="term" value="P:negative regulation of BMP signaling pathway"/>
    <property type="evidence" value="ECO:0007669"/>
    <property type="project" value="Ensembl"/>
</dbReference>
<evidence type="ECO:0000256" key="11">
    <source>
        <dbReference type="ARBA" id="ARBA00082823"/>
    </source>
</evidence>
<evidence type="ECO:0000256" key="3">
    <source>
        <dbReference type="ARBA" id="ARBA00022702"/>
    </source>
</evidence>
<evidence type="ECO:0000256" key="1">
    <source>
        <dbReference type="ARBA" id="ARBA00004613"/>
    </source>
</evidence>
<keyword evidence="4 13" id="KW-0732">Signal</keyword>
<dbReference type="GO" id="GO:0010507">
    <property type="term" value="P:negative regulation of autophagy"/>
    <property type="evidence" value="ECO:0007669"/>
    <property type="project" value="Ensembl"/>
</dbReference>
<reference evidence="15" key="3">
    <citation type="submission" date="2025-09" db="UniProtKB">
        <authorList>
            <consortium name="Ensembl"/>
        </authorList>
    </citation>
    <scope>IDENTIFICATION</scope>
</reference>
<evidence type="ECO:0000256" key="2">
    <source>
        <dbReference type="ARBA" id="ARBA00022525"/>
    </source>
</evidence>
<dbReference type="AlphaFoldDB" id="G1NVB9"/>
<dbReference type="PANTHER" id="PTHR24019">
    <property type="entry name" value="ADIPOLIN"/>
    <property type="match status" value="1"/>
</dbReference>
<dbReference type="STRING" id="59463.ENSMLUP00000001210"/>
<keyword evidence="7" id="KW-0379">Hydroxylation</keyword>
<dbReference type="GO" id="GO:0046326">
    <property type="term" value="P:positive regulation of D-glucose import"/>
    <property type="evidence" value="ECO:0007669"/>
    <property type="project" value="TreeGrafter"/>
</dbReference>
<keyword evidence="5" id="KW-1015">Disulfide bond</keyword>
<dbReference type="GO" id="GO:0051649">
    <property type="term" value="P:establishment of localization in cell"/>
    <property type="evidence" value="ECO:0007669"/>
    <property type="project" value="Ensembl"/>
</dbReference>
<dbReference type="GO" id="GO:0046628">
    <property type="term" value="P:positive regulation of insulin receptor signaling pathway"/>
    <property type="evidence" value="ECO:0007669"/>
    <property type="project" value="TreeGrafter"/>
</dbReference>
<feature type="chain" id="PRO_5003417003" description="Erythroferrone" evidence="13">
    <location>
        <begin position="28"/>
        <end position="335"/>
    </location>
</feature>
<comment type="subcellular location">
    <subcellularLocation>
        <location evidence="1">Secreted</location>
    </subcellularLocation>
</comment>
<dbReference type="GO" id="GO:0030509">
    <property type="term" value="P:BMP signaling pathway"/>
    <property type="evidence" value="ECO:0007669"/>
    <property type="project" value="Ensembl"/>
</dbReference>
<evidence type="ECO:0000259" key="14">
    <source>
        <dbReference type="PROSITE" id="PS50871"/>
    </source>
</evidence>
<dbReference type="PROSITE" id="PS50871">
    <property type="entry name" value="C1Q"/>
    <property type="match status" value="1"/>
</dbReference>
<feature type="domain" description="C1q" evidence="14">
    <location>
        <begin position="180"/>
        <end position="335"/>
    </location>
</feature>
<dbReference type="OMA" id="IEHREHQ"/>
<dbReference type="GO" id="GO:0043066">
    <property type="term" value="P:negative regulation of apoptotic process"/>
    <property type="evidence" value="ECO:0007669"/>
    <property type="project" value="Ensembl"/>
</dbReference>
<dbReference type="EMBL" id="AAPE02054496">
    <property type="status" value="NOT_ANNOTATED_CDS"/>
    <property type="molecule type" value="Genomic_DNA"/>
</dbReference>
<dbReference type="GO" id="GO:0019217">
    <property type="term" value="P:regulation of fatty acid metabolic process"/>
    <property type="evidence" value="ECO:0007669"/>
    <property type="project" value="Ensembl"/>
</dbReference>
<evidence type="ECO:0000256" key="5">
    <source>
        <dbReference type="ARBA" id="ARBA00023157"/>
    </source>
</evidence>
<dbReference type="GO" id="GO:0006879">
    <property type="term" value="P:intracellular iron ion homeostasis"/>
    <property type="evidence" value="ECO:0007669"/>
    <property type="project" value="Ensembl"/>
</dbReference>
<dbReference type="GO" id="GO:0045668">
    <property type="term" value="P:negative regulation of osteoblast differentiation"/>
    <property type="evidence" value="ECO:0007669"/>
    <property type="project" value="Ensembl"/>
</dbReference>
<dbReference type="GO" id="GO:0005179">
    <property type="term" value="F:hormone activity"/>
    <property type="evidence" value="ECO:0007669"/>
    <property type="project" value="UniProtKB-KW"/>
</dbReference>
<organism evidence="15 16">
    <name type="scientific">Myotis lucifugus</name>
    <name type="common">Little brown bat</name>
    <dbReference type="NCBI Taxonomy" id="59463"/>
    <lineage>
        <taxon>Eukaryota</taxon>
        <taxon>Metazoa</taxon>
        <taxon>Chordata</taxon>
        <taxon>Craniata</taxon>
        <taxon>Vertebrata</taxon>
        <taxon>Euteleostomi</taxon>
        <taxon>Mammalia</taxon>
        <taxon>Eutheria</taxon>
        <taxon>Laurasiatheria</taxon>
        <taxon>Chiroptera</taxon>
        <taxon>Yangochiroptera</taxon>
        <taxon>Vespertilionidae</taxon>
        <taxon>Myotis</taxon>
    </lineage>
</organism>
<evidence type="ECO:0000256" key="10">
    <source>
        <dbReference type="ARBA" id="ARBA00081312"/>
    </source>
</evidence>
<dbReference type="GO" id="GO:2000193">
    <property type="term" value="P:positive regulation of fatty acid transport"/>
    <property type="evidence" value="ECO:0007669"/>
    <property type="project" value="Ensembl"/>
</dbReference>
<keyword evidence="2" id="KW-0964">Secreted</keyword>
<keyword evidence="6" id="KW-0325">Glycoprotein</keyword>
<gene>
    <name evidence="15" type="primary">ERFE</name>
</gene>
<evidence type="ECO:0000256" key="13">
    <source>
        <dbReference type="SAM" id="SignalP"/>
    </source>
</evidence>
<evidence type="ECO:0000256" key="6">
    <source>
        <dbReference type="ARBA" id="ARBA00023180"/>
    </source>
</evidence>
<evidence type="ECO:0000256" key="4">
    <source>
        <dbReference type="ARBA" id="ARBA00022729"/>
    </source>
</evidence>
<dbReference type="InterPro" id="IPR001073">
    <property type="entry name" value="C1q_dom"/>
</dbReference>
<sequence length="335" mass="36397">RTAFMAAAGARLLLFRAGLLAAAVAAAADLGSGDGWDAGAPPGNRDRPELPADTADHRMRRATTRLPESTTERTPSQDPWETWKAFLRHNVEKAKARKNGGKGRKLELPCPSGMPGSPISSPPSTSVIPKEKLVKEFRRLLEELVPLRERLEPGLAPEDAAGDRDRDRVPSLTEALAMSPPLVGDAFHCRLRQKLSVERRTLHELGGYYLPESEGAFYRGLGLNLTSGQYTAPVGGFYALAATLHVALPQQRKPEQQRPRDRLRLLICIESQCQNHTSLEAVIGLQSSGELFTISVNGVLYLQIGQYTSVFLDNASGSLVTVQDGSQFSALLLGI</sequence>
<dbReference type="InParanoid" id="G1NVB9"/>
<proteinExistence type="inferred from homology"/>
<accession>G1NVB9</accession>
<feature type="compositionally biased region" description="Polar residues" evidence="12">
    <location>
        <begin position="66"/>
        <end position="78"/>
    </location>
</feature>
<protein>
    <recommendedName>
        <fullName evidence="9">Erythroferrone</fullName>
    </recommendedName>
    <alternativeName>
        <fullName evidence="11">Complement C1q tumor necrosis factor-related protein 15</fullName>
    </alternativeName>
    <alternativeName>
        <fullName evidence="10">Myonectin</fullName>
    </alternativeName>
</protein>
<evidence type="ECO:0000313" key="16">
    <source>
        <dbReference type="Proteomes" id="UP000001074"/>
    </source>
</evidence>
<keyword evidence="3" id="KW-0372">Hormone</keyword>